<evidence type="ECO:0000256" key="4">
    <source>
        <dbReference type="SAM" id="SignalP"/>
    </source>
</evidence>
<dbReference type="AlphaFoldDB" id="A0A7S8HD67"/>
<keyword evidence="3 4" id="KW-0732">Signal</keyword>
<dbReference type="GO" id="GO:1904680">
    <property type="term" value="F:peptide transmembrane transporter activity"/>
    <property type="evidence" value="ECO:0007669"/>
    <property type="project" value="TreeGrafter"/>
</dbReference>
<evidence type="ECO:0000256" key="1">
    <source>
        <dbReference type="ARBA" id="ARBA00004418"/>
    </source>
</evidence>
<evidence type="ECO:0000259" key="5">
    <source>
        <dbReference type="Pfam" id="PF00496"/>
    </source>
</evidence>
<evidence type="ECO:0000313" key="7">
    <source>
        <dbReference type="Proteomes" id="UP000593594"/>
    </source>
</evidence>
<dbReference type="PANTHER" id="PTHR30290:SF38">
    <property type="entry name" value="D,D-DIPEPTIDE-BINDING PERIPLASMIC PROTEIN DDPA-RELATED"/>
    <property type="match status" value="1"/>
</dbReference>
<gene>
    <name evidence="6" type="ORF">HW532_16530</name>
</gene>
<dbReference type="Proteomes" id="UP000593594">
    <property type="component" value="Chromosome"/>
</dbReference>
<evidence type="ECO:0000313" key="6">
    <source>
        <dbReference type="EMBL" id="QPC44159.1"/>
    </source>
</evidence>
<dbReference type="CDD" id="cd08502">
    <property type="entry name" value="PBP2_NikA_DppA_OppA_like_16"/>
    <property type="match status" value="1"/>
</dbReference>
<feature type="domain" description="Solute-binding protein family 5" evidence="5">
    <location>
        <begin position="78"/>
        <end position="446"/>
    </location>
</feature>
<name>A0A7S8HD67_9HYPH</name>
<reference evidence="6 7" key="1">
    <citation type="submission" date="2020-06" db="EMBL/GenBank/DDBJ databases">
        <title>Genome sequence of 2 isolates from Red Sea Mangroves.</title>
        <authorList>
            <person name="Sefrji F."/>
            <person name="Michoud G."/>
            <person name="Merlino G."/>
            <person name="Daffonchio D."/>
        </authorList>
    </citation>
    <scope>NUCLEOTIDE SEQUENCE [LARGE SCALE GENOMIC DNA]</scope>
    <source>
        <strain evidence="6 7">R1DC25</strain>
    </source>
</reference>
<dbReference type="PANTHER" id="PTHR30290">
    <property type="entry name" value="PERIPLASMIC BINDING COMPONENT OF ABC TRANSPORTER"/>
    <property type="match status" value="1"/>
</dbReference>
<dbReference type="KEGG" id="kmn:HW532_16530"/>
<dbReference type="Gene3D" id="3.40.190.10">
    <property type="entry name" value="Periplasmic binding protein-like II"/>
    <property type="match status" value="1"/>
</dbReference>
<comment type="subcellular location">
    <subcellularLocation>
        <location evidence="1">Periplasm</location>
    </subcellularLocation>
</comment>
<sequence>MKRWTKREFLVASASTLALPLGASVLGKAAYGQGKSVLRVIPHADLKNLDPIWTTAYITRNHGYLIYDTLFAMDEDFKPQPQMVDSWTVSDDKKTWTFTLREGLKFHDGAPVKAEDCVASLKRWGARDGMGQQLMNVTDSLEAVDDRTFEMKLSVPYGLVLESIGKISSNVPFMMPKRVAETDPFEQIKDYTGSGPFRFVSEEWTPGSKVVYEKFEDYVPRDEPPSAAAGGKVAKVDRVEWLYFPDQTTAMNALLAGEVDYFEQPANDLTPILESNPDITVEVNDPLGNIGFARFNHLLPPFNDPEVCRAAIMAMKQEDYMAAGVGDQKYWNTCFSVYPCGTPNASEVGSDVMKVGDPAKAKEALAKTSYDGTPVVIMQPTDIPLLSAFSLVTAEALRKAGFKVEMQAMDWSTLTSRRASREPVDKGGWNMFHTWWIGADVIDPMSIAFSGDPEKGWFGWASDEELEEARKAYPLAKTEEEKLAAAHKVQERLWAIGASGHLGQFFVPVAYSKKVSGLIRSPVQFFWNLSVS</sequence>
<dbReference type="RefSeq" id="WP_213161525.1">
    <property type="nucleotide sequence ID" value="NZ_CP058214.1"/>
</dbReference>
<evidence type="ECO:0000256" key="3">
    <source>
        <dbReference type="ARBA" id="ARBA00022729"/>
    </source>
</evidence>
<evidence type="ECO:0000256" key="2">
    <source>
        <dbReference type="ARBA" id="ARBA00005695"/>
    </source>
</evidence>
<organism evidence="6 7">
    <name type="scientific">Kaustia mangrovi</name>
    <dbReference type="NCBI Taxonomy" id="2593653"/>
    <lineage>
        <taxon>Bacteria</taxon>
        <taxon>Pseudomonadati</taxon>
        <taxon>Pseudomonadota</taxon>
        <taxon>Alphaproteobacteria</taxon>
        <taxon>Hyphomicrobiales</taxon>
        <taxon>Parvibaculaceae</taxon>
        <taxon>Kaustia</taxon>
    </lineage>
</organism>
<dbReference type="Pfam" id="PF00496">
    <property type="entry name" value="SBP_bac_5"/>
    <property type="match status" value="1"/>
</dbReference>
<comment type="similarity">
    <text evidence="2">Belongs to the bacterial solute-binding protein 5 family.</text>
</comment>
<dbReference type="InterPro" id="IPR000914">
    <property type="entry name" value="SBP_5_dom"/>
</dbReference>
<dbReference type="SUPFAM" id="SSF53850">
    <property type="entry name" value="Periplasmic binding protein-like II"/>
    <property type="match status" value="1"/>
</dbReference>
<feature type="chain" id="PRO_5032782368" evidence="4">
    <location>
        <begin position="24"/>
        <end position="532"/>
    </location>
</feature>
<dbReference type="EMBL" id="CP058214">
    <property type="protein sequence ID" value="QPC44159.1"/>
    <property type="molecule type" value="Genomic_DNA"/>
</dbReference>
<dbReference type="InterPro" id="IPR039424">
    <property type="entry name" value="SBP_5"/>
</dbReference>
<protein>
    <submittedName>
        <fullName evidence="6">ABC transporter substrate-binding protein</fullName>
    </submittedName>
</protein>
<dbReference type="GO" id="GO:0015833">
    <property type="term" value="P:peptide transport"/>
    <property type="evidence" value="ECO:0007669"/>
    <property type="project" value="TreeGrafter"/>
</dbReference>
<feature type="signal peptide" evidence="4">
    <location>
        <begin position="1"/>
        <end position="23"/>
    </location>
</feature>
<proteinExistence type="inferred from homology"/>
<keyword evidence="7" id="KW-1185">Reference proteome</keyword>
<accession>A0A7S8HD67</accession>
<dbReference type="Gene3D" id="3.10.105.10">
    <property type="entry name" value="Dipeptide-binding Protein, Domain 3"/>
    <property type="match status" value="1"/>
</dbReference>